<evidence type="ECO:0000313" key="3">
    <source>
        <dbReference type="Proteomes" id="UP001521074"/>
    </source>
</evidence>
<evidence type="ECO:0000313" key="2">
    <source>
        <dbReference type="EMBL" id="MCE0743569.1"/>
    </source>
</evidence>
<dbReference type="InterPro" id="IPR027417">
    <property type="entry name" value="P-loop_NTPase"/>
</dbReference>
<keyword evidence="1" id="KW-0472">Membrane</keyword>
<reference evidence="2 3" key="1">
    <citation type="submission" date="2021-12" db="EMBL/GenBank/DDBJ databases">
        <title>Genome sequence of Acetobacter sicerae DmPark20a_162.</title>
        <authorList>
            <person name="Chaston J.M."/>
        </authorList>
    </citation>
    <scope>NUCLEOTIDE SEQUENCE [LARGE SCALE GENOMIC DNA]</scope>
    <source>
        <strain evidence="2 3">DmPark20a_162</strain>
    </source>
</reference>
<name>A0ABS8VWX2_9PROT</name>
<dbReference type="SUPFAM" id="SSF52540">
    <property type="entry name" value="P-loop containing nucleoside triphosphate hydrolases"/>
    <property type="match status" value="1"/>
</dbReference>
<dbReference type="RefSeq" id="WP_232877145.1">
    <property type="nucleotide sequence ID" value="NZ_JAJSOJ010000018.1"/>
</dbReference>
<dbReference type="Gene3D" id="3.40.50.300">
    <property type="entry name" value="P-loop containing nucleotide triphosphate hydrolases"/>
    <property type="match status" value="1"/>
</dbReference>
<keyword evidence="1" id="KW-1133">Transmembrane helix</keyword>
<dbReference type="EMBL" id="JAJSOJ010000018">
    <property type="protein sequence ID" value="MCE0743569.1"/>
    <property type="molecule type" value="Genomic_DNA"/>
</dbReference>
<keyword evidence="1" id="KW-0812">Transmembrane</keyword>
<gene>
    <name evidence="2" type="ORF">LWC05_06625</name>
</gene>
<organism evidence="2 3">
    <name type="scientific">Acetobacter sicerae</name>
    <dbReference type="NCBI Taxonomy" id="85325"/>
    <lineage>
        <taxon>Bacteria</taxon>
        <taxon>Pseudomonadati</taxon>
        <taxon>Pseudomonadota</taxon>
        <taxon>Alphaproteobacteria</taxon>
        <taxon>Acetobacterales</taxon>
        <taxon>Acetobacteraceae</taxon>
        <taxon>Acetobacter</taxon>
    </lineage>
</organism>
<feature type="transmembrane region" description="Helical" evidence="1">
    <location>
        <begin position="98"/>
        <end position="117"/>
    </location>
</feature>
<accession>A0ABS8VWX2</accession>
<comment type="caution">
    <text evidence="2">The sequence shown here is derived from an EMBL/GenBank/DDBJ whole genome shotgun (WGS) entry which is preliminary data.</text>
</comment>
<feature type="transmembrane region" description="Helical" evidence="1">
    <location>
        <begin position="6"/>
        <end position="27"/>
    </location>
</feature>
<feature type="transmembrane region" description="Helical" evidence="1">
    <location>
        <begin position="66"/>
        <end position="86"/>
    </location>
</feature>
<proteinExistence type="predicted"/>
<dbReference type="Pfam" id="PF13469">
    <property type="entry name" value="Sulfotransfer_3"/>
    <property type="match status" value="1"/>
</dbReference>
<keyword evidence="3" id="KW-1185">Reference proteome</keyword>
<dbReference type="Proteomes" id="UP001521074">
    <property type="component" value="Unassembled WGS sequence"/>
</dbReference>
<sequence length="477" mass="53391">MIGVVVLLLATLASIELVWATGVLRCLMGVNRMGRRATRIVTRRHVSEWAKERAMRLMSGRLMAQSLRGLALIAVVASPLLLAMAVDRLWPYGFAQAFTHWPTRVALLVISLAYLFIRRHFRNVASASGDDKGPGAERLLQRVALGNRAMLEITFDIERARYKPWKDDAPQPGPLFVTGLARAGTTILTRLLHEQYGMASLTYRDLPFPLAPNSWAKLSAGFKRQVERSERGHGDGIFHDLDSAEAIEEVFWRHFEGKRYVGADGLSPVPPLPETVDAFRDYVGLIRRRYDGARYLSKNNANVLRLPALIEAFPQAVLVHPFRAPLQQAESLRRQHEQALQLAADDPFRLEFMRWLGHYEFGGDQRPFLFPGHPAADGDRDSIDYWLQLWVSVYSALLNAEEAVQARQVFVDYETICAEKTTISAPLSHALALPSDWDLSSLRVASPRAVSGAGQQMLEQADAVHAALRARSAQIID</sequence>
<protein>
    <submittedName>
        <fullName evidence="2">Sulfotransferase</fullName>
    </submittedName>
</protein>
<evidence type="ECO:0000256" key="1">
    <source>
        <dbReference type="SAM" id="Phobius"/>
    </source>
</evidence>